<feature type="region of interest" description="Disordered" evidence="2">
    <location>
        <begin position="1"/>
        <end position="21"/>
    </location>
</feature>
<protein>
    <submittedName>
        <fullName evidence="3">Uncharacterized protein</fullName>
    </submittedName>
</protein>
<organism evidence="3 4">
    <name type="scientific">Paramecium sonneborni</name>
    <dbReference type="NCBI Taxonomy" id="65129"/>
    <lineage>
        <taxon>Eukaryota</taxon>
        <taxon>Sar</taxon>
        <taxon>Alveolata</taxon>
        <taxon>Ciliophora</taxon>
        <taxon>Intramacronucleata</taxon>
        <taxon>Oligohymenophorea</taxon>
        <taxon>Peniculida</taxon>
        <taxon>Parameciidae</taxon>
        <taxon>Paramecium</taxon>
    </lineage>
</organism>
<keyword evidence="4" id="KW-1185">Reference proteome</keyword>
<sequence length="373" mass="43469">MMNLKPPKTQIDSASDTGSVNKISDKQKINTLKKAVIDLREEKTQLLKQITDLTLKNAQLIKDKENMEEKFQQMMKDQRQSIGNSSSYMQSSKLVEPINSNQDQSKQVSKLRQELDQTIDNYEAKLSILQTAYKEIERDLKNKELSNQKLVKEVEEKIQLNNQFKKSIEEIERDLYNKIKELKAEKMEIQLKLKTLDKEVQQKDEELRILHKGLDESRFTVAQLQGELEESRGKFIQYKFILHNQFLDIDCLFILRQNLFNDYVFELETAAQKFQYKASEITDLKIKDETSFYLSVKSRTRDEVFSIMPNQDLKKICKSIKNFLLKAQQYQINQQHTQPQSPKNNGFLGGLMSIFGNTASKNGSNTNSDAKQK</sequence>
<evidence type="ECO:0000313" key="4">
    <source>
        <dbReference type="Proteomes" id="UP000692954"/>
    </source>
</evidence>
<keyword evidence="1" id="KW-0175">Coiled coil</keyword>
<feature type="coiled-coil region" evidence="1">
    <location>
        <begin position="29"/>
        <end position="77"/>
    </location>
</feature>
<proteinExistence type="predicted"/>
<dbReference type="AlphaFoldDB" id="A0A8S1KJN8"/>
<accession>A0A8S1KJN8</accession>
<dbReference type="OrthoDB" id="303205at2759"/>
<feature type="coiled-coil region" evidence="1">
    <location>
        <begin position="101"/>
        <end position="206"/>
    </location>
</feature>
<evidence type="ECO:0000256" key="1">
    <source>
        <dbReference type="SAM" id="Coils"/>
    </source>
</evidence>
<evidence type="ECO:0000256" key="2">
    <source>
        <dbReference type="SAM" id="MobiDB-lite"/>
    </source>
</evidence>
<dbReference type="EMBL" id="CAJJDN010000005">
    <property type="protein sequence ID" value="CAD8051134.1"/>
    <property type="molecule type" value="Genomic_DNA"/>
</dbReference>
<dbReference type="Proteomes" id="UP000692954">
    <property type="component" value="Unassembled WGS sequence"/>
</dbReference>
<reference evidence="3" key="1">
    <citation type="submission" date="2021-01" db="EMBL/GenBank/DDBJ databases">
        <authorList>
            <consortium name="Genoscope - CEA"/>
            <person name="William W."/>
        </authorList>
    </citation>
    <scope>NUCLEOTIDE SEQUENCE</scope>
</reference>
<name>A0A8S1KJN8_9CILI</name>
<comment type="caution">
    <text evidence="3">The sequence shown here is derived from an EMBL/GenBank/DDBJ whole genome shotgun (WGS) entry which is preliminary data.</text>
</comment>
<feature type="compositionally biased region" description="Polar residues" evidence="2">
    <location>
        <begin position="10"/>
        <end position="21"/>
    </location>
</feature>
<evidence type="ECO:0000313" key="3">
    <source>
        <dbReference type="EMBL" id="CAD8051134.1"/>
    </source>
</evidence>
<gene>
    <name evidence="3" type="ORF">PSON_ATCC_30995.1.T0050368</name>
</gene>